<reference evidence="2 3" key="1">
    <citation type="journal article" date="2022" name="Nat. Ecol. Evol.">
        <title>A masculinizing supergene underlies an exaggerated male reproductive morph in a spider.</title>
        <authorList>
            <person name="Hendrickx F."/>
            <person name="De Corte Z."/>
            <person name="Sonet G."/>
            <person name="Van Belleghem S.M."/>
            <person name="Kostlbacher S."/>
            <person name="Vangestel C."/>
        </authorList>
    </citation>
    <scope>NUCLEOTIDE SEQUENCE [LARGE SCALE GENOMIC DNA]</scope>
    <source>
        <strain evidence="2">W744_W776</strain>
    </source>
</reference>
<organism evidence="2 3">
    <name type="scientific">Oedothorax gibbosus</name>
    <dbReference type="NCBI Taxonomy" id="931172"/>
    <lineage>
        <taxon>Eukaryota</taxon>
        <taxon>Metazoa</taxon>
        <taxon>Ecdysozoa</taxon>
        <taxon>Arthropoda</taxon>
        <taxon>Chelicerata</taxon>
        <taxon>Arachnida</taxon>
        <taxon>Araneae</taxon>
        <taxon>Araneomorphae</taxon>
        <taxon>Entelegynae</taxon>
        <taxon>Araneoidea</taxon>
        <taxon>Linyphiidae</taxon>
        <taxon>Erigoninae</taxon>
        <taxon>Oedothorax</taxon>
    </lineage>
</organism>
<dbReference type="AlphaFoldDB" id="A0AAV6TWH3"/>
<evidence type="ECO:0000313" key="3">
    <source>
        <dbReference type="Proteomes" id="UP000827092"/>
    </source>
</evidence>
<dbReference type="EMBL" id="JAFNEN010000948">
    <property type="protein sequence ID" value="KAG8175809.1"/>
    <property type="molecule type" value="Genomic_DNA"/>
</dbReference>
<proteinExistence type="predicted"/>
<feature type="compositionally biased region" description="Polar residues" evidence="1">
    <location>
        <begin position="106"/>
        <end position="121"/>
    </location>
</feature>
<protein>
    <submittedName>
        <fullName evidence="2">Uncharacterized protein</fullName>
    </submittedName>
</protein>
<dbReference type="Proteomes" id="UP000827092">
    <property type="component" value="Unassembled WGS sequence"/>
</dbReference>
<keyword evidence="3" id="KW-1185">Reference proteome</keyword>
<feature type="compositionally biased region" description="Basic and acidic residues" evidence="1">
    <location>
        <begin position="34"/>
        <end position="47"/>
    </location>
</feature>
<accession>A0AAV6TWH3</accession>
<sequence length="121" mass="13653">MQKNDHTNGTTECKSRKGRCNHAIQNTPGTEQTKTTEPKEKEKRSEPTKQIPKEGVAYHEIAPSTVETEEEPRSHKNASSQKRAPQSERKQSTNQGDGRRNHKSASTRQVALQNNCNCKKK</sequence>
<feature type="region of interest" description="Disordered" evidence="1">
    <location>
        <begin position="1"/>
        <end position="121"/>
    </location>
</feature>
<gene>
    <name evidence="2" type="ORF">JTE90_013360</name>
</gene>
<name>A0AAV6TWH3_9ARAC</name>
<evidence type="ECO:0000256" key="1">
    <source>
        <dbReference type="SAM" id="MobiDB-lite"/>
    </source>
</evidence>
<comment type="caution">
    <text evidence="2">The sequence shown here is derived from an EMBL/GenBank/DDBJ whole genome shotgun (WGS) entry which is preliminary data.</text>
</comment>
<evidence type="ECO:0000313" key="2">
    <source>
        <dbReference type="EMBL" id="KAG8175809.1"/>
    </source>
</evidence>